<sequence>MNADFLGRRIIIKFKNINMTKIKACIFDLDGVIVDTAKFHYIAWKELADEMGFEFTVEDNERLKGVSRMTSLDILLSIGKVNKSEDEKLALATRKNENYLTYILKMGPEEILPGTKAFLDTLKEEGVRIALGSASKNAMTILERLKLTNYFEAIIDGTKVSKAKPDPEVFLKAAEALGVQPDNCVVFEDAEAGVEAALSGGMKCVGIGKADVLGKAHLIIDGLHQMNMQKLYALNEK</sequence>
<evidence type="ECO:0000256" key="10">
    <source>
        <dbReference type="PIRSR" id="PIRSR610972-1"/>
    </source>
</evidence>
<feature type="binding site" evidence="11">
    <location>
        <begin position="133"/>
        <end position="137"/>
    </location>
    <ligand>
        <name>substrate</name>
    </ligand>
</feature>
<dbReference type="SFLD" id="SFLDG01135">
    <property type="entry name" value="C1.5.6:_HAD__Beta-PGM__Phospha"/>
    <property type="match status" value="1"/>
</dbReference>
<dbReference type="InterPro" id="IPR010976">
    <property type="entry name" value="B-phosphoglucomutase_hydrolase"/>
</dbReference>
<dbReference type="EMBL" id="FXTB01000004">
    <property type="protein sequence ID" value="SMO67218.1"/>
    <property type="molecule type" value="Genomic_DNA"/>
</dbReference>
<feature type="site" description="Important for catalytic activity and assists the phosphoryl transfer reaction to Asp8 by balancing charge and orienting the reacting groups" evidence="13">
    <location>
        <position position="164"/>
    </location>
</feature>
<comment type="similarity">
    <text evidence="1">Belongs to the HAD-like hydrolase superfamily. CbbY/CbbZ/Gph/YieH family.</text>
</comment>
<evidence type="ECO:0000256" key="1">
    <source>
        <dbReference type="ARBA" id="ARBA00006171"/>
    </source>
</evidence>
<dbReference type="Pfam" id="PF00702">
    <property type="entry name" value="Hydrolase"/>
    <property type="match status" value="1"/>
</dbReference>
<feature type="binding site" evidence="11">
    <location>
        <position position="95"/>
    </location>
    <ligand>
        <name>substrate</name>
    </ligand>
</feature>
<dbReference type="GO" id="GO:0000287">
    <property type="term" value="F:magnesium ion binding"/>
    <property type="evidence" value="ECO:0007669"/>
    <property type="project" value="InterPro"/>
</dbReference>
<dbReference type="PANTHER" id="PTHR46193:SF18">
    <property type="entry name" value="HEXITOL PHOSPHATASE B"/>
    <property type="match status" value="1"/>
</dbReference>
<dbReference type="GO" id="GO:0005975">
    <property type="term" value="P:carbohydrate metabolic process"/>
    <property type="evidence" value="ECO:0007669"/>
    <property type="project" value="InterPro"/>
</dbReference>
<evidence type="ECO:0000256" key="7">
    <source>
        <dbReference type="ARBA" id="ARBA00044926"/>
    </source>
</evidence>
<dbReference type="Gene3D" id="1.10.150.240">
    <property type="entry name" value="Putative phosphatase, domain 2"/>
    <property type="match status" value="1"/>
</dbReference>
<keyword evidence="6" id="KW-0119">Carbohydrate metabolism</keyword>
<dbReference type="Gene3D" id="3.40.50.1000">
    <property type="entry name" value="HAD superfamily/HAD-like"/>
    <property type="match status" value="1"/>
</dbReference>
<evidence type="ECO:0000256" key="6">
    <source>
        <dbReference type="ARBA" id="ARBA00023277"/>
    </source>
</evidence>
<dbReference type="GO" id="GO:0008801">
    <property type="term" value="F:beta-phosphoglucomutase activity"/>
    <property type="evidence" value="ECO:0007669"/>
    <property type="project" value="UniProtKB-EC"/>
</dbReference>
<proteinExistence type="inferred from homology"/>
<keyword evidence="15" id="KW-1185">Reference proteome</keyword>
<evidence type="ECO:0000256" key="2">
    <source>
        <dbReference type="ARBA" id="ARBA00022553"/>
    </source>
</evidence>
<dbReference type="InterPro" id="IPR006439">
    <property type="entry name" value="HAD-SF_hydro_IA"/>
</dbReference>
<dbReference type="NCBIfam" id="TIGR02009">
    <property type="entry name" value="PGMB-YQAB-SF"/>
    <property type="match status" value="1"/>
</dbReference>
<keyword evidence="5" id="KW-0413">Isomerase</keyword>
<organism evidence="14 15">
    <name type="scientific">Saccharicrinis carchari</name>
    <dbReference type="NCBI Taxonomy" id="1168039"/>
    <lineage>
        <taxon>Bacteria</taxon>
        <taxon>Pseudomonadati</taxon>
        <taxon>Bacteroidota</taxon>
        <taxon>Bacteroidia</taxon>
        <taxon>Marinilabiliales</taxon>
        <taxon>Marinilabiliaceae</taxon>
        <taxon>Saccharicrinis</taxon>
    </lineage>
</organism>
<dbReference type="PANTHER" id="PTHR46193">
    <property type="entry name" value="6-PHOSPHOGLUCONATE PHOSPHATASE"/>
    <property type="match status" value="1"/>
</dbReference>
<evidence type="ECO:0000256" key="13">
    <source>
        <dbReference type="PIRSR" id="PIRSR610972-4"/>
    </source>
</evidence>
<keyword evidence="3 12" id="KW-0479">Metal-binding</keyword>
<feature type="site" description="Important for catalytic activity and assists the phosphoryl transfer reaction to Asp8 by balancing charge and orienting the reacting groups" evidence="13">
    <location>
        <position position="133"/>
    </location>
</feature>
<evidence type="ECO:0000256" key="12">
    <source>
        <dbReference type="PIRSR" id="PIRSR610972-3"/>
    </source>
</evidence>
<evidence type="ECO:0000313" key="15">
    <source>
        <dbReference type="Proteomes" id="UP000319040"/>
    </source>
</evidence>
<feature type="binding site" evidence="11">
    <location>
        <position position="44"/>
    </location>
    <ligand>
        <name>substrate</name>
    </ligand>
</feature>
<evidence type="ECO:0000256" key="4">
    <source>
        <dbReference type="ARBA" id="ARBA00022842"/>
    </source>
</evidence>
<evidence type="ECO:0000256" key="9">
    <source>
        <dbReference type="ARBA" id="ARBA00044991"/>
    </source>
</evidence>
<dbReference type="SUPFAM" id="SSF56784">
    <property type="entry name" value="HAD-like"/>
    <property type="match status" value="1"/>
</dbReference>
<feature type="binding site" evidence="12">
    <location>
        <position position="28"/>
    </location>
    <ligand>
        <name>Mg(2+)</name>
        <dbReference type="ChEBI" id="CHEBI:18420"/>
    </ligand>
</feature>
<evidence type="ECO:0000256" key="8">
    <source>
        <dbReference type="ARBA" id="ARBA00044968"/>
    </source>
</evidence>
<feature type="active site" description="Proton donor/acceptor" evidence="10">
    <location>
        <position position="30"/>
    </location>
</feature>
<dbReference type="InterPro" id="IPR051600">
    <property type="entry name" value="Beta-PGM-like"/>
</dbReference>
<keyword evidence="4 12" id="KW-0460">Magnesium</keyword>
<name>A0A521D6A3_SACCC</name>
<dbReference type="EC" id="5.4.2.6" evidence="8"/>
<feature type="binding site" evidence="12">
    <location>
        <position position="189"/>
    </location>
    <ligand>
        <name>Mg(2+)</name>
        <dbReference type="ChEBI" id="CHEBI:18420"/>
    </ligand>
</feature>
<feature type="binding site" evidence="12">
    <location>
        <position position="30"/>
    </location>
    <ligand>
        <name>Mg(2+)</name>
        <dbReference type="ChEBI" id="CHEBI:18420"/>
    </ligand>
</feature>
<feature type="binding site" evidence="11">
    <location>
        <begin position="63"/>
        <end position="68"/>
    </location>
    <ligand>
        <name>substrate</name>
    </ligand>
</feature>
<dbReference type="InterPro" id="IPR010972">
    <property type="entry name" value="Beta-PGM"/>
</dbReference>
<dbReference type="AlphaFoldDB" id="A0A521D6A3"/>
<dbReference type="SFLD" id="SFLDG01129">
    <property type="entry name" value="C1.5:_HAD__Beta-PGM__Phosphata"/>
    <property type="match status" value="1"/>
</dbReference>
<keyword evidence="2" id="KW-0597">Phosphoprotein</keyword>
<evidence type="ECO:0000313" key="14">
    <source>
        <dbReference type="EMBL" id="SMO67218.1"/>
    </source>
</evidence>
<dbReference type="Proteomes" id="UP000319040">
    <property type="component" value="Unassembled WGS sequence"/>
</dbReference>
<feature type="active site" description="Nucleophile" evidence="10">
    <location>
        <position position="28"/>
    </location>
</feature>
<feature type="binding site" evidence="11">
    <location>
        <begin position="28"/>
        <end position="30"/>
    </location>
    <ligand>
        <name>substrate</name>
    </ligand>
</feature>
<reference evidence="14 15" key="1">
    <citation type="submission" date="2017-05" db="EMBL/GenBank/DDBJ databases">
        <authorList>
            <person name="Varghese N."/>
            <person name="Submissions S."/>
        </authorList>
    </citation>
    <scope>NUCLEOTIDE SEQUENCE [LARGE SCALE GENOMIC DNA]</scope>
    <source>
        <strain evidence="14 15">DSM 27040</strain>
    </source>
</reference>
<dbReference type="SFLD" id="SFLDS00003">
    <property type="entry name" value="Haloacid_Dehalogenase"/>
    <property type="match status" value="1"/>
</dbReference>
<dbReference type="PRINTS" id="PR00413">
    <property type="entry name" value="HADHALOGNASE"/>
</dbReference>
<accession>A0A521D6A3</accession>
<dbReference type="InterPro" id="IPR036412">
    <property type="entry name" value="HAD-like_sf"/>
</dbReference>
<feature type="binding site" evidence="11">
    <location>
        <position position="164"/>
    </location>
    <ligand>
        <name>substrate</name>
    </ligand>
</feature>
<protein>
    <recommendedName>
        <fullName evidence="9">Beta-phosphoglucomutase</fullName>
        <ecNumber evidence="8">5.4.2.6</ecNumber>
    </recommendedName>
</protein>
<dbReference type="InterPro" id="IPR023214">
    <property type="entry name" value="HAD_sf"/>
</dbReference>
<feature type="binding site" evidence="12">
    <location>
        <position position="188"/>
    </location>
    <ligand>
        <name>Mg(2+)</name>
        <dbReference type="ChEBI" id="CHEBI:18420"/>
    </ligand>
</feature>
<gene>
    <name evidence="14" type="ORF">SAMN06265379_104297</name>
</gene>
<evidence type="ECO:0000256" key="3">
    <source>
        <dbReference type="ARBA" id="ARBA00022723"/>
    </source>
</evidence>
<dbReference type="SFLD" id="SFLDF00046">
    <property type="entry name" value="beta-phosphoglucomutase"/>
    <property type="match status" value="1"/>
</dbReference>
<feature type="binding site" evidence="11">
    <location>
        <position position="71"/>
    </location>
    <ligand>
        <name>substrate</name>
    </ligand>
</feature>
<dbReference type="NCBIfam" id="TIGR01990">
    <property type="entry name" value="bPGM"/>
    <property type="match status" value="1"/>
</dbReference>
<dbReference type="NCBIfam" id="TIGR01509">
    <property type="entry name" value="HAD-SF-IA-v3"/>
    <property type="match status" value="1"/>
</dbReference>
<evidence type="ECO:0000256" key="5">
    <source>
        <dbReference type="ARBA" id="ARBA00023235"/>
    </source>
</evidence>
<dbReference type="CDD" id="cd02598">
    <property type="entry name" value="HAD_BPGM"/>
    <property type="match status" value="1"/>
</dbReference>
<comment type="catalytic activity">
    <reaction evidence="7">
        <text>beta-D-glucose 1-phosphate = beta-D-glucose 6-phosphate</text>
        <dbReference type="Rhea" id="RHEA:20113"/>
        <dbReference type="ChEBI" id="CHEBI:57684"/>
        <dbReference type="ChEBI" id="CHEBI:58247"/>
        <dbReference type="EC" id="5.4.2.6"/>
    </reaction>
</comment>
<comment type="cofactor">
    <cofactor evidence="12">
        <name>Mg(2+)</name>
        <dbReference type="ChEBI" id="CHEBI:18420"/>
    </cofactor>
    <text evidence="12">Binds 2 magnesium ions per subunit.</text>
</comment>
<dbReference type="InterPro" id="IPR023198">
    <property type="entry name" value="PGP-like_dom2"/>
</dbReference>
<evidence type="ECO:0000256" key="11">
    <source>
        <dbReference type="PIRSR" id="PIRSR610972-2"/>
    </source>
</evidence>